<dbReference type="PROSITE" id="PS50405">
    <property type="entry name" value="GST_CTER"/>
    <property type="match status" value="1"/>
</dbReference>
<dbReference type="InterPro" id="IPR040079">
    <property type="entry name" value="Glutathione_S-Trfase"/>
</dbReference>
<dbReference type="AlphaFoldDB" id="A0A1I3WJR5"/>
<accession>A0A1I3WJR5</accession>
<dbReference type="Pfam" id="PF13417">
    <property type="entry name" value="GST_N_3"/>
    <property type="match status" value="1"/>
</dbReference>
<dbReference type="EMBL" id="FOSL01000002">
    <property type="protein sequence ID" value="SFK07702.1"/>
    <property type="molecule type" value="Genomic_DNA"/>
</dbReference>
<dbReference type="CDD" id="cd03057">
    <property type="entry name" value="GST_N_Beta"/>
    <property type="match status" value="1"/>
</dbReference>
<dbReference type="InterPro" id="IPR004046">
    <property type="entry name" value="GST_C"/>
</dbReference>
<dbReference type="SUPFAM" id="SSF47616">
    <property type="entry name" value="GST C-terminal domain-like"/>
    <property type="match status" value="1"/>
</dbReference>
<feature type="domain" description="GST N-terminal" evidence="1">
    <location>
        <begin position="1"/>
        <end position="78"/>
    </location>
</feature>
<dbReference type="Pfam" id="PF00043">
    <property type="entry name" value="GST_C"/>
    <property type="match status" value="1"/>
</dbReference>
<evidence type="ECO:0000259" key="1">
    <source>
        <dbReference type="PROSITE" id="PS50404"/>
    </source>
</evidence>
<feature type="domain" description="GST C-terminal" evidence="2">
    <location>
        <begin position="84"/>
        <end position="205"/>
    </location>
</feature>
<dbReference type="OrthoDB" id="7583243at2"/>
<dbReference type="InterPro" id="IPR036282">
    <property type="entry name" value="Glutathione-S-Trfase_C_sf"/>
</dbReference>
<evidence type="ECO:0000313" key="3">
    <source>
        <dbReference type="EMBL" id="SFK07702.1"/>
    </source>
</evidence>
<dbReference type="PROSITE" id="PS50404">
    <property type="entry name" value="GST_NTER"/>
    <property type="match status" value="1"/>
</dbReference>
<dbReference type="SFLD" id="SFLDS00019">
    <property type="entry name" value="Glutathione_Transferase_(cytos"/>
    <property type="match status" value="1"/>
</dbReference>
<dbReference type="InterPro" id="IPR010987">
    <property type="entry name" value="Glutathione-S-Trfase_C-like"/>
</dbReference>
<dbReference type="SUPFAM" id="SSF52833">
    <property type="entry name" value="Thioredoxin-like"/>
    <property type="match status" value="1"/>
</dbReference>
<keyword evidence="3" id="KW-0808">Transferase</keyword>
<dbReference type="PANTHER" id="PTHR44051">
    <property type="entry name" value="GLUTATHIONE S-TRANSFERASE-RELATED"/>
    <property type="match status" value="1"/>
</dbReference>
<dbReference type="GO" id="GO:0016740">
    <property type="term" value="F:transferase activity"/>
    <property type="evidence" value="ECO:0007669"/>
    <property type="project" value="UniProtKB-KW"/>
</dbReference>
<evidence type="ECO:0000259" key="2">
    <source>
        <dbReference type="PROSITE" id="PS50405"/>
    </source>
</evidence>
<gene>
    <name evidence="3" type="ORF">SAMN04488498_102279</name>
</gene>
<evidence type="ECO:0000313" key="4">
    <source>
        <dbReference type="Proteomes" id="UP000323300"/>
    </source>
</evidence>
<dbReference type="SFLD" id="SFLDG00358">
    <property type="entry name" value="Main_(cytGST)"/>
    <property type="match status" value="1"/>
</dbReference>
<dbReference type="Gene3D" id="3.40.30.10">
    <property type="entry name" value="Glutaredoxin"/>
    <property type="match status" value="1"/>
</dbReference>
<keyword evidence="4" id="KW-1185">Reference proteome</keyword>
<dbReference type="InterPro" id="IPR004045">
    <property type="entry name" value="Glutathione_S-Trfase_N"/>
</dbReference>
<dbReference type="RefSeq" id="WP_149758919.1">
    <property type="nucleotide sequence ID" value="NZ_BSPE01000028.1"/>
</dbReference>
<proteinExistence type="predicted"/>
<dbReference type="InterPro" id="IPR036249">
    <property type="entry name" value="Thioredoxin-like_sf"/>
</dbReference>
<dbReference type="Gene3D" id="1.20.1050.10">
    <property type="match status" value="1"/>
</dbReference>
<protein>
    <submittedName>
        <fullName evidence="3">Glutathione S-transferase</fullName>
    </submittedName>
</protein>
<dbReference type="Proteomes" id="UP000323300">
    <property type="component" value="Unassembled WGS sequence"/>
</dbReference>
<sequence>MYTLYSRPGSGGFVVEAALLLAGAPFKSVNVVKGAPPPDYSGISPLNQVPALTLPEGETITESAAICLLLTERFPEADLGPQPGAKERPEFLRWMLFMSSMLYPALMRYFYAERSTVDPAGVDAVKQAAIAEADRGFEIIDKALAGRQWLVGGRRSIADIYLMMLAYWHPVAARPREEWQNIVRVCSALRQNPLLADLNATHRFW</sequence>
<dbReference type="PANTHER" id="PTHR44051:SF8">
    <property type="entry name" value="GLUTATHIONE S-TRANSFERASE GSTA"/>
    <property type="match status" value="1"/>
</dbReference>
<name>A0A1I3WJR5_9HYPH</name>
<organism evidence="3 4">
    <name type="scientific">Neomesorhizobium albiziae</name>
    <dbReference type="NCBI Taxonomy" id="335020"/>
    <lineage>
        <taxon>Bacteria</taxon>
        <taxon>Pseudomonadati</taxon>
        <taxon>Pseudomonadota</taxon>
        <taxon>Alphaproteobacteria</taxon>
        <taxon>Hyphomicrobiales</taxon>
        <taxon>Phyllobacteriaceae</taxon>
        <taxon>Neomesorhizobium</taxon>
    </lineage>
</organism>
<reference evidence="3 4" key="1">
    <citation type="submission" date="2016-10" db="EMBL/GenBank/DDBJ databases">
        <authorList>
            <person name="Varghese N."/>
            <person name="Submissions S."/>
        </authorList>
    </citation>
    <scope>NUCLEOTIDE SEQUENCE [LARGE SCALE GENOMIC DNA]</scope>
    <source>
        <strain evidence="3 4">DSM 21822</strain>
    </source>
</reference>